<accession>A0A4U5LUC6</accession>
<dbReference type="Gene3D" id="3.10.20.90">
    <property type="entry name" value="Phosphatidylinositol 3-kinase Catalytic Subunit, Chain A, domain 1"/>
    <property type="match status" value="1"/>
</dbReference>
<dbReference type="EMBL" id="AZBU02000012">
    <property type="protein sequence ID" value="TKR59709.1"/>
    <property type="molecule type" value="Genomic_DNA"/>
</dbReference>
<dbReference type="InterPro" id="IPR000626">
    <property type="entry name" value="Ubiquitin-like_dom"/>
</dbReference>
<dbReference type="Pfam" id="PF00240">
    <property type="entry name" value="ubiquitin"/>
    <property type="match status" value="1"/>
</dbReference>
<dbReference type="SUPFAM" id="SSF54236">
    <property type="entry name" value="Ubiquitin-like"/>
    <property type="match status" value="1"/>
</dbReference>
<dbReference type="OrthoDB" id="289038at2759"/>
<dbReference type="Proteomes" id="UP000298663">
    <property type="component" value="Unassembled WGS sequence"/>
</dbReference>
<reference evidence="2 3" key="1">
    <citation type="journal article" date="2015" name="Genome Biol.">
        <title>Comparative genomics of Steinernema reveals deeply conserved gene regulatory networks.</title>
        <authorList>
            <person name="Dillman A.R."/>
            <person name="Macchietto M."/>
            <person name="Porter C.F."/>
            <person name="Rogers A."/>
            <person name="Williams B."/>
            <person name="Antoshechkin I."/>
            <person name="Lee M.M."/>
            <person name="Goodwin Z."/>
            <person name="Lu X."/>
            <person name="Lewis E.E."/>
            <person name="Goodrich-Blair H."/>
            <person name="Stock S.P."/>
            <person name="Adams B.J."/>
            <person name="Sternberg P.W."/>
            <person name="Mortazavi A."/>
        </authorList>
    </citation>
    <scope>NUCLEOTIDE SEQUENCE [LARGE SCALE GENOMIC DNA]</scope>
    <source>
        <strain evidence="2 3">ALL</strain>
    </source>
</reference>
<reference evidence="2 3" key="2">
    <citation type="journal article" date="2019" name="G3 (Bethesda)">
        <title>Hybrid Assembly of the Genome of the Entomopathogenic Nematode Steinernema carpocapsae Identifies the X-Chromosome.</title>
        <authorList>
            <person name="Serra L."/>
            <person name="Macchietto M."/>
            <person name="Macias-Munoz A."/>
            <person name="McGill C.J."/>
            <person name="Rodriguez I.M."/>
            <person name="Rodriguez B."/>
            <person name="Murad R."/>
            <person name="Mortazavi A."/>
        </authorList>
    </citation>
    <scope>NUCLEOTIDE SEQUENCE [LARGE SCALE GENOMIC DNA]</scope>
    <source>
        <strain evidence="2 3">ALL</strain>
    </source>
</reference>
<dbReference type="AlphaFoldDB" id="A0A4U5LUC6"/>
<dbReference type="PROSITE" id="PS50053">
    <property type="entry name" value="UBIQUITIN_2"/>
    <property type="match status" value="1"/>
</dbReference>
<dbReference type="InterPro" id="IPR029071">
    <property type="entry name" value="Ubiquitin-like_domsf"/>
</dbReference>
<protein>
    <recommendedName>
        <fullName evidence="1">Ubiquitin-like domain-containing protein</fullName>
    </recommendedName>
</protein>
<organism evidence="2 3">
    <name type="scientific">Steinernema carpocapsae</name>
    <name type="common">Entomopathogenic nematode</name>
    <dbReference type="NCBI Taxonomy" id="34508"/>
    <lineage>
        <taxon>Eukaryota</taxon>
        <taxon>Metazoa</taxon>
        <taxon>Ecdysozoa</taxon>
        <taxon>Nematoda</taxon>
        <taxon>Chromadorea</taxon>
        <taxon>Rhabditida</taxon>
        <taxon>Tylenchina</taxon>
        <taxon>Panagrolaimomorpha</taxon>
        <taxon>Strongyloidoidea</taxon>
        <taxon>Steinernematidae</taxon>
        <taxon>Steinernema</taxon>
    </lineage>
</organism>
<evidence type="ECO:0000313" key="3">
    <source>
        <dbReference type="Proteomes" id="UP000298663"/>
    </source>
</evidence>
<evidence type="ECO:0000259" key="1">
    <source>
        <dbReference type="PROSITE" id="PS50053"/>
    </source>
</evidence>
<feature type="domain" description="Ubiquitin-like" evidence="1">
    <location>
        <begin position="28"/>
        <end position="92"/>
    </location>
</feature>
<name>A0A4U5LUC6_STECR</name>
<sequence>MADLSTDIYVKLKGDEPEESAAQVSSKIATTRRALAKNLIKIKMKSTDTIMNLKLQLYQKVKQTPADQLIYNGETLLDDNMTLAEARIDANNLEAPLTLIVQTEASPDTPRALERGFKDTALATFH</sequence>
<evidence type="ECO:0000313" key="2">
    <source>
        <dbReference type="EMBL" id="TKR59709.1"/>
    </source>
</evidence>
<proteinExistence type="predicted"/>
<keyword evidence="3" id="KW-1185">Reference proteome</keyword>
<dbReference type="STRING" id="34508.A0A4U5LUC6"/>
<gene>
    <name evidence="2" type="ORF">L596_029343</name>
</gene>
<comment type="caution">
    <text evidence="2">The sequence shown here is derived from an EMBL/GenBank/DDBJ whole genome shotgun (WGS) entry which is preliminary data.</text>
</comment>